<proteinExistence type="predicted"/>
<dbReference type="RefSeq" id="WP_030289057.1">
    <property type="nucleotide sequence ID" value="NZ_JBEZVI010000002.1"/>
</dbReference>
<gene>
    <name evidence="3" type="ORF">AB0E61_04035</name>
</gene>
<reference evidence="3 4" key="1">
    <citation type="submission" date="2024-06" db="EMBL/GenBank/DDBJ databases">
        <title>The Natural Products Discovery Center: Release of the First 8490 Sequenced Strains for Exploring Actinobacteria Biosynthetic Diversity.</title>
        <authorList>
            <person name="Kalkreuter E."/>
            <person name="Kautsar S.A."/>
            <person name="Yang D."/>
            <person name="Bader C.D."/>
            <person name="Teijaro C.N."/>
            <person name="Fluegel L."/>
            <person name="Davis C.M."/>
            <person name="Simpson J.R."/>
            <person name="Lauterbach L."/>
            <person name="Steele A.D."/>
            <person name="Gui C."/>
            <person name="Meng S."/>
            <person name="Li G."/>
            <person name="Viehrig K."/>
            <person name="Ye F."/>
            <person name="Su P."/>
            <person name="Kiefer A.F."/>
            <person name="Nichols A."/>
            <person name="Cepeda A.J."/>
            <person name="Yan W."/>
            <person name="Fan B."/>
            <person name="Jiang Y."/>
            <person name="Adhikari A."/>
            <person name="Zheng C.-J."/>
            <person name="Schuster L."/>
            <person name="Cowan T.M."/>
            <person name="Smanski M.J."/>
            <person name="Chevrette M.G."/>
            <person name="De Carvalho L.P.S."/>
            <person name="Shen B."/>
        </authorList>
    </citation>
    <scope>NUCLEOTIDE SEQUENCE [LARGE SCALE GENOMIC DNA]</scope>
    <source>
        <strain evidence="3 4">NPDC033039</strain>
    </source>
</reference>
<feature type="chain" id="PRO_5046318434" description="Lipoprotein" evidence="2">
    <location>
        <begin position="28"/>
        <end position="276"/>
    </location>
</feature>
<keyword evidence="4" id="KW-1185">Reference proteome</keyword>
<dbReference type="EMBL" id="JBEZVI010000002">
    <property type="protein sequence ID" value="MEU3709253.1"/>
    <property type="molecule type" value="Genomic_DNA"/>
</dbReference>
<name>A0ABV2YU38_9ACTN</name>
<organism evidence="3 4">
    <name type="scientific">Streptomyces catenulae</name>
    <dbReference type="NCBI Taxonomy" id="66875"/>
    <lineage>
        <taxon>Bacteria</taxon>
        <taxon>Bacillati</taxon>
        <taxon>Actinomycetota</taxon>
        <taxon>Actinomycetes</taxon>
        <taxon>Kitasatosporales</taxon>
        <taxon>Streptomycetaceae</taxon>
        <taxon>Streptomyces</taxon>
    </lineage>
</organism>
<evidence type="ECO:0000256" key="2">
    <source>
        <dbReference type="SAM" id="SignalP"/>
    </source>
</evidence>
<feature type="compositionally biased region" description="Pro residues" evidence="1">
    <location>
        <begin position="170"/>
        <end position="179"/>
    </location>
</feature>
<evidence type="ECO:0008006" key="5">
    <source>
        <dbReference type="Google" id="ProtNLM"/>
    </source>
</evidence>
<feature type="signal peptide" evidence="2">
    <location>
        <begin position="1"/>
        <end position="27"/>
    </location>
</feature>
<keyword evidence="2" id="KW-0732">Signal</keyword>
<accession>A0ABV2YU38</accession>
<evidence type="ECO:0000313" key="3">
    <source>
        <dbReference type="EMBL" id="MEU3709253.1"/>
    </source>
</evidence>
<protein>
    <recommendedName>
        <fullName evidence="5">Lipoprotein</fullName>
    </recommendedName>
</protein>
<evidence type="ECO:0000256" key="1">
    <source>
        <dbReference type="SAM" id="MobiDB-lite"/>
    </source>
</evidence>
<dbReference type="Proteomes" id="UP001550853">
    <property type="component" value="Unassembled WGS sequence"/>
</dbReference>
<feature type="region of interest" description="Disordered" evidence="1">
    <location>
        <begin position="160"/>
        <end position="192"/>
    </location>
</feature>
<feature type="region of interest" description="Disordered" evidence="1">
    <location>
        <begin position="248"/>
        <end position="276"/>
    </location>
</feature>
<evidence type="ECO:0000313" key="4">
    <source>
        <dbReference type="Proteomes" id="UP001550853"/>
    </source>
</evidence>
<comment type="caution">
    <text evidence="3">The sequence shown here is derived from an EMBL/GenBank/DDBJ whole genome shotgun (WGS) entry which is preliminary data.</text>
</comment>
<sequence length="276" mass="28942">MSSRRRTATSITALTCGVALLGGFAGAGTARARDSGGEGDLAGKSAEQISELARRELLAATSLRLRTSTSVDATRLDITMNRSGDCTGAISKGHYGKVELIKHGRQIWLKPDDAFWKGQLSADAAASVIARVKGRYLHGTTDDPLPASIAAACDLAAFQKQTAGSGSPESPKPTPPGASPQPKLTLSKGKPTVQEGTRVLPILKSRGGARQTLYVAIDGKHVPRRLTAEVDHQTATILLSNYGTHVSPKTPTAARSMEISEVEDQLPGAKPPSQET</sequence>